<dbReference type="OrthoDB" id="671263at2"/>
<dbReference type="RefSeq" id="WP_089892156.1">
    <property type="nucleotide sequence ID" value="NZ_FOJG01000001.1"/>
</dbReference>
<reference evidence="2" key="1">
    <citation type="submission" date="2016-10" db="EMBL/GenBank/DDBJ databases">
        <authorList>
            <person name="Varghese N."/>
            <person name="Submissions S."/>
        </authorList>
    </citation>
    <scope>NUCLEOTIDE SEQUENCE [LARGE SCALE GENOMIC DNA]</scope>
    <source>
        <strain evidence="2">DSM 3695</strain>
    </source>
</reference>
<sequence>MTTSNKLLLGFAGVLVLFMLFSVIILKADYNKGITNIERQQPQVDPDYTKTTLPAFKALVLRNTSPQPADQGASFRIRESNDYAFEFYKNATFHVSGDTLYVEVSKPRDVVLFCPTISYIGNTSNYSLDLNDTKAPVLQINVGSDVGTFIYKTEINSFSYTGGNNNKLEVSDENKLDSVRIKMGKNGSLFFYAPYKSGEFKVDSLKELNLAERSIQSLKQFN</sequence>
<dbReference type="STRING" id="29529.SAMN04488122_1332"/>
<gene>
    <name evidence="1" type="ORF">SAMN04488122_1332</name>
</gene>
<dbReference type="Proteomes" id="UP000199310">
    <property type="component" value="Unassembled WGS sequence"/>
</dbReference>
<evidence type="ECO:0000313" key="2">
    <source>
        <dbReference type="Proteomes" id="UP000199310"/>
    </source>
</evidence>
<accession>A0A1I0QAX1</accession>
<protein>
    <submittedName>
        <fullName evidence="1">Uncharacterized protein</fullName>
    </submittedName>
</protein>
<organism evidence="1 2">
    <name type="scientific">Chitinophaga arvensicola</name>
    <dbReference type="NCBI Taxonomy" id="29529"/>
    <lineage>
        <taxon>Bacteria</taxon>
        <taxon>Pseudomonadati</taxon>
        <taxon>Bacteroidota</taxon>
        <taxon>Chitinophagia</taxon>
        <taxon>Chitinophagales</taxon>
        <taxon>Chitinophagaceae</taxon>
        <taxon>Chitinophaga</taxon>
    </lineage>
</organism>
<dbReference type="EMBL" id="FOJG01000001">
    <property type="protein sequence ID" value="SEW23946.1"/>
    <property type="molecule type" value="Genomic_DNA"/>
</dbReference>
<keyword evidence="2" id="KW-1185">Reference proteome</keyword>
<dbReference type="AlphaFoldDB" id="A0A1I0QAX1"/>
<name>A0A1I0QAX1_9BACT</name>
<proteinExistence type="predicted"/>
<evidence type="ECO:0000313" key="1">
    <source>
        <dbReference type="EMBL" id="SEW23946.1"/>
    </source>
</evidence>